<accession>I0IAA4</accession>
<keyword evidence="3" id="KW-1003">Cell membrane</keyword>
<keyword evidence="6 8" id="KW-0472">Membrane</keyword>
<dbReference type="InterPro" id="IPR003400">
    <property type="entry name" value="ExbD"/>
</dbReference>
<evidence type="ECO:0000313" key="10">
    <source>
        <dbReference type="Proteomes" id="UP000007881"/>
    </source>
</evidence>
<gene>
    <name evidence="9" type="ordered locus">PSMK_00330</name>
</gene>
<keyword evidence="5 8" id="KW-1133">Transmembrane helix</keyword>
<evidence type="ECO:0000256" key="2">
    <source>
        <dbReference type="ARBA" id="ARBA00005811"/>
    </source>
</evidence>
<keyword evidence="7" id="KW-0813">Transport</keyword>
<organism evidence="9 10">
    <name type="scientific">Phycisphaera mikurensis (strain NBRC 102666 / KCTC 22515 / FYK2301M01)</name>
    <dbReference type="NCBI Taxonomy" id="1142394"/>
    <lineage>
        <taxon>Bacteria</taxon>
        <taxon>Pseudomonadati</taxon>
        <taxon>Planctomycetota</taxon>
        <taxon>Phycisphaerae</taxon>
        <taxon>Phycisphaerales</taxon>
        <taxon>Phycisphaeraceae</taxon>
        <taxon>Phycisphaera</taxon>
    </lineage>
</organism>
<dbReference type="RefSeq" id="WP_014435412.1">
    <property type="nucleotide sequence ID" value="NC_017080.1"/>
</dbReference>
<dbReference type="KEGG" id="phm:PSMK_00330"/>
<dbReference type="eggNOG" id="COG0848">
    <property type="taxonomic scope" value="Bacteria"/>
</dbReference>
<dbReference type="EMBL" id="AP012338">
    <property type="protein sequence ID" value="BAM02192.1"/>
    <property type="molecule type" value="Genomic_DNA"/>
</dbReference>
<dbReference type="Gene3D" id="3.30.420.270">
    <property type="match status" value="1"/>
</dbReference>
<keyword evidence="10" id="KW-1185">Reference proteome</keyword>
<evidence type="ECO:0000256" key="4">
    <source>
        <dbReference type="ARBA" id="ARBA00022692"/>
    </source>
</evidence>
<proteinExistence type="inferred from homology"/>
<reference evidence="9 10" key="1">
    <citation type="submission" date="2012-02" db="EMBL/GenBank/DDBJ databases">
        <title>Complete genome sequence of Phycisphaera mikurensis NBRC 102666.</title>
        <authorList>
            <person name="Ankai A."/>
            <person name="Hosoyama A."/>
            <person name="Terui Y."/>
            <person name="Sekine M."/>
            <person name="Fukai R."/>
            <person name="Kato Y."/>
            <person name="Nakamura S."/>
            <person name="Yamada-Narita S."/>
            <person name="Kawakoshi A."/>
            <person name="Fukunaga Y."/>
            <person name="Yamazaki S."/>
            <person name="Fujita N."/>
        </authorList>
    </citation>
    <scope>NUCLEOTIDE SEQUENCE [LARGE SCALE GENOMIC DNA]</scope>
    <source>
        <strain evidence="10">NBRC 102666 / KCTC 22515 / FYK2301M01</strain>
    </source>
</reference>
<dbReference type="Pfam" id="PF02472">
    <property type="entry name" value="ExbD"/>
    <property type="match status" value="1"/>
</dbReference>
<feature type="transmembrane region" description="Helical" evidence="8">
    <location>
        <begin position="21"/>
        <end position="40"/>
    </location>
</feature>
<protein>
    <submittedName>
        <fullName evidence="9">ExbD/TolR family protein</fullName>
    </submittedName>
</protein>
<name>I0IAA4_PHYMF</name>
<dbReference type="Proteomes" id="UP000007881">
    <property type="component" value="Chromosome"/>
</dbReference>
<evidence type="ECO:0000313" key="9">
    <source>
        <dbReference type="EMBL" id="BAM02192.1"/>
    </source>
</evidence>
<evidence type="ECO:0000256" key="6">
    <source>
        <dbReference type="ARBA" id="ARBA00023136"/>
    </source>
</evidence>
<sequence length="160" mass="16935">MDARRSAKRRGVTPTMNLTPLIDVTFLLIVFFMLVNNIVASELVPLLPPTPSDPQTSETPEADTLIVSIAPQPFGDGRAQQPLNHDGRASFVQVGALGRFEPGDAAGITAAVREAVARRPGVRVLLRADAALFQDQVRPVMAAVTAAGVAKIDVVAGTDR</sequence>
<evidence type="ECO:0000256" key="3">
    <source>
        <dbReference type="ARBA" id="ARBA00022475"/>
    </source>
</evidence>
<comment type="similarity">
    <text evidence="2 7">Belongs to the ExbD/TolR family.</text>
</comment>
<dbReference type="STRING" id="1142394.PSMK_00330"/>
<dbReference type="HOGENOM" id="CLU_085305_3_1_0"/>
<evidence type="ECO:0000256" key="7">
    <source>
        <dbReference type="RuleBase" id="RU003879"/>
    </source>
</evidence>
<comment type="subcellular location">
    <subcellularLocation>
        <location evidence="1">Cell membrane</location>
        <topology evidence="1">Single-pass membrane protein</topology>
    </subcellularLocation>
    <subcellularLocation>
        <location evidence="7">Cell membrane</location>
        <topology evidence="7">Single-pass type II membrane protein</topology>
    </subcellularLocation>
</comment>
<dbReference type="PANTHER" id="PTHR30558">
    <property type="entry name" value="EXBD MEMBRANE COMPONENT OF PMF-DRIVEN MACROMOLECULE IMPORT SYSTEM"/>
    <property type="match status" value="1"/>
</dbReference>
<dbReference type="GO" id="GO:0022857">
    <property type="term" value="F:transmembrane transporter activity"/>
    <property type="evidence" value="ECO:0007669"/>
    <property type="project" value="InterPro"/>
</dbReference>
<evidence type="ECO:0000256" key="5">
    <source>
        <dbReference type="ARBA" id="ARBA00022989"/>
    </source>
</evidence>
<dbReference type="AlphaFoldDB" id="I0IAA4"/>
<dbReference type="GO" id="GO:0015031">
    <property type="term" value="P:protein transport"/>
    <property type="evidence" value="ECO:0007669"/>
    <property type="project" value="UniProtKB-KW"/>
</dbReference>
<dbReference type="OrthoDB" id="9793581at2"/>
<keyword evidence="7" id="KW-0653">Protein transport</keyword>
<evidence type="ECO:0000256" key="8">
    <source>
        <dbReference type="SAM" id="Phobius"/>
    </source>
</evidence>
<keyword evidence="4 7" id="KW-0812">Transmembrane</keyword>
<dbReference type="GO" id="GO:0005886">
    <property type="term" value="C:plasma membrane"/>
    <property type="evidence" value="ECO:0007669"/>
    <property type="project" value="UniProtKB-SubCell"/>
</dbReference>
<evidence type="ECO:0000256" key="1">
    <source>
        <dbReference type="ARBA" id="ARBA00004162"/>
    </source>
</evidence>